<comment type="caution">
    <text evidence="4">The sequence shown here is derived from an EMBL/GenBank/DDBJ whole genome shotgun (WGS) entry which is preliminary data.</text>
</comment>
<feature type="signal peptide" evidence="3">
    <location>
        <begin position="1"/>
        <end position="21"/>
    </location>
</feature>
<feature type="compositionally biased region" description="Low complexity" evidence="1">
    <location>
        <begin position="669"/>
        <end position="687"/>
    </location>
</feature>
<feature type="compositionally biased region" description="Basic residues" evidence="1">
    <location>
        <begin position="499"/>
        <end position="508"/>
    </location>
</feature>
<proteinExistence type="predicted"/>
<reference evidence="4" key="1">
    <citation type="submission" date="2021-02" db="EMBL/GenBank/DDBJ databases">
        <authorList>
            <person name="Dougan E. K."/>
            <person name="Rhodes N."/>
            <person name="Thang M."/>
            <person name="Chan C."/>
        </authorList>
    </citation>
    <scope>NUCLEOTIDE SEQUENCE</scope>
</reference>
<keyword evidence="3" id="KW-0732">Signal</keyword>
<dbReference type="Proteomes" id="UP000604046">
    <property type="component" value="Unassembled WGS sequence"/>
</dbReference>
<accession>A0A812T9W5</accession>
<organism evidence="4 5">
    <name type="scientific">Symbiodinium natans</name>
    <dbReference type="NCBI Taxonomy" id="878477"/>
    <lineage>
        <taxon>Eukaryota</taxon>
        <taxon>Sar</taxon>
        <taxon>Alveolata</taxon>
        <taxon>Dinophyceae</taxon>
        <taxon>Suessiales</taxon>
        <taxon>Symbiodiniaceae</taxon>
        <taxon>Symbiodinium</taxon>
    </lineage>
</organism>
<dbReference type="EMBL" id="CAJNDS010002537">
    <property type="protein sequence ID" value="CAE7517161.1"/>
    <property type="molecule type" value="Genomic_DNA"/>
</dbReference>
<sequence>MGRCATLARLVLLLSLIHGRAAPDTCQEPDKQVLMQLRNARQKGLLDTSSTFKQLPVLQLFFPFGNPVAPTGNSSGPTLPNVTEQFECVVPIPPGASSDKWVPCLNIAERLQLQQDVAAASSNASQPNLTEYLQSGAWDPAGKWAIPMDFWNDFRCNCPNCADEEELFTAVAYAVQGSLLTLADNFTDYVLDCTSCGGCPSQDQCGAVVDCDPDALALIPSCALKLQEDGWNIDYLHDCGNGFKIPQSYVNDLEYCDCPDCSDEDNFNCSTCNSECPTECGYWALCGSNATFYLNPACQEANILWDARGGYKACNNGWTIPADYWNDEFYCDCPDCEDESFSCEACGGCPNASAACGDYVECYTSDSILPQLNPQCILAALSGWAPAKITSCNASDPEAWNITLDYINDGYCDCPNCEDEDQWTCDNCSVGCPQRCGDSVQCLDEQNFKECGNNEIFGSGSYYYGYYYYGYGYDDTAFGPTFDDGDDGITNLLSKNARTSKRSLKRRTGGAARHSSGNSTSNSPYFVCNNGWTIWADYYDDKEYCDCRDCEDEPDITLESCGIQPLAFCGDYAYCGSGPKEEQGACTYETWQLGDNPVVCSNGWTKPQDKRNNNFCDCPNCEDENETGWNCDNCYCPQVQCIDNGACFAGISSLFGFVGTFQAPPPGTTTPGTTSSPGTTPATTPSPGGTGYYGRYAYKKGAFPWHYWRASTGWQRKNWRKNRGYSLTQQEAQQRAAERKTNVNQERRVLRSMLASEGCNILNCISQAWDSGTEAAKDTYNDVEKKVATGAEKGAAWASGAANEAVKWGTQAGGAIAEWTVDQAIDAATFYRVGAENFAAVVANFAQEGAELAQEAAENAADFFMSAFDTGKEIIIKFLGDQLSNILNEDNLQPRPTFCGGVAFPWLASTVVGDPNNACWKQVIGLTEEIAEFVSDDVGRLVDAVITRVSNMLEDEDLWKAIIGKLGNALITSIGTPGGITATRAVEIYNDIMAVMVTYLKTHLTPLFADLAAFFADVGRFLEAMSERTKNLISAVFDEPNGPFNFLGFQGETWYVALCLEGFTFGMFLGTCLYYPFKFGASDNDYFVVELGWGRER</sequence>
<evidence type="ECO:0000256" key="2">
    <source>
        <dbReference type="SAM" id="Phobius"/>
    </source>
</evidence>
<feature type="region of interest" description="Disordered" evidence="1">
    <location>
        <begin position="499"/>
        <end position="520"/>
    </location>
</feature>
<gene>
    <name evidence="4" type="primary">SDAD1</name>
    <name evidence="4" type="ORF">SNAT2548_LOCUS28949</name>
</gene>
<keyword evidence="2" id="KW-0472">Membrane</keyword>
<feature type="region of interest" description="Disordered" evidence="1">
    <location>
        <begin position="665"/>
        <end position="687"/>
    </location>
</feature>
<feature type="non-terminal residue" evidence="4">
    <location>
        <position position="1097"/>
    </location>
</feature>
<evidence type="ECO:0000256" key="1">
    <source>
        <dbReference type="SAM" id="MobiDB-lite"/>
    </source>
</evidence>
<dbReference type="AlphaFoldDB" id="A0A812T9W5"/>
<protein>
    <submittedName>
        <fullName evidence="4">SDAD1 protein</fullName>
    </submittedName>
</protein>
<feature type="chain" id="PRO_5032559685" evidence="3">
    <location>
        <begin position="22"/>
        <end position="1097"/>
    </location>
</feature>
<name>A0A812T9W5_9DINO</name>
<dbReference type="OrthoDB" id="493372at2759"/>
<keyword evidence="2" id="KW-0812">Transmembrane</keyword>
<evidence type="ECO:0000313" key="4">
    <source>
        <dbReference type="EMBL" id="CAE7517161.1"/>
    </source>
</evidence>
<evidence type="ECO:0000256" key="3">
    <source>
        <dbReference type="SAM" id="SignalP"/>
    </source>
</evidence>
<evidence type="ECO:0000313" key="5">
    <source>
        <dbReference type="Proteomes" id="UP000604046"/>
    </source>
</evidence>
<keyword evidence="5" id="KW-1185">Reference proteome</keyword>
<keyword evidence="2" id="KW-1133">Transmembrane helix</keyword>
<feature type="transmembrane region" description="Helical" evidence="2">
    <location>
        <begin position="1054"/>
        <end position="1077"/>
    </location>
</feature>